<feature type="domain" description="DUF6371" evidence="2">
    <location>
        <begin position="107"/>
        <end position="172"/>
    </location>
</feature>
<name>A0A5R9J792_9PROT</name>
<dbReference type="InterPro" id="IPR034154">
    <property type="entry name" value="TOPRIM_DnaG/twinkle"/>
</dbReference>
<dbReference type="Pfam" id="PF06048">
    <property type="entry name" value="DUF927"/>
    <property type="match status" value="1"/>
</dbReference>
<dbReference type="EMBL" id="VCDI01000007">
    <property type="protein sequence ID" value="TLU71226.1"/>
    <property type="molecule type" value="Genomic_DNA"/>
</dbReference>
<dbReference type="OrthoDB" id="784829at2"/>
<feature type="domain" description="DUF927" evidence="1">
    <location>
        <begin position="253"/>
        <end position="527"/>
    </location>
</feature>
<sequence length="817" mass="88022">MDDGMLIDPFAPLDLRDQGEALTSQATLAKWLPELPAPTEPPEAEMIRHQSHGYASARWIYRDGEGRPLFAVACFNKPDGHKEVLPYTYGTFIGRRGWHFKLPPAPMHLYGLDQLAARPSAPVLLVEGEKAADAAAALFPDHIAISWQGGAQAVAKADWLPLAGRAVTIWPDNDAPGADAATGAARLLRSNLAVQAHVVELPSGWPEGWDLADAPPPGVYTETLRAMLVTVARYIVAWPPGFSMRREGLFWQRDDPEKTDWWLAAPFVVEGEIRDSGGDGWGLLLSWRDRDGRLHRWSMEHRALIGESSAVEAELMHRGLSIATAPSHRAKLRMALAAVRSETRVTSVPRAGWQRGPSGLVYVMPDGEVVGETCERVILNAGAIETPDVAAVAGTVESWQAEVGAPAVGNDYLALFLAASFAGPLLDVTGDKSGGFHLFGRSQTGKTTLLRCAASVWGPPEMGAMLRSWRATANGLEATAAEASDALLPLDEIGQADGREVAEVVYLLGNESGKRRSNRDGSARRSKTWRLIFLSTGEMDLAAKLMEAGKRVMAGQDVRMVSMPLPRDGLVAGNLCGHADTQALLVHLNEAIKRNYGSPARAFIAALARARAEDAAGVVAALAATRSRFLAAHLPAGADGQVVSIARRFALAAAAGELAAGFGVLPWPNGEAERAAGSCFRQWLSRRGGAGAAEDTEALERVRHFIALHGSSRFATLVSMGMGVEEEADPHRTLSNRAGWRRKDSSGRWEYLIQSEVWAKEVCAGADPREVARALKACDLLLTEEGRLTSKQRIPGYDRPRVYRVAGGILDGREAEP</sequence>
<accession>A0A5R9J792</accession>
<comment type="caution">
    <text evidence="3">The sequence shown here is derived from an EMBL/GenBank/DDBJ whole genome shotgun (WGS) entry which is preliminary data.</text>
</comment>
<protein>
    <submittedName>
        <fullName evidence="3">DUF927 domain-containing protein</fullName>
    </submittedName>
</protein>
<dbReference type="Proteomes" id="UP000305654">
    <property type="component" value="Unassembled WGS sequence"/>
</dbReference>
<evidence type="ECO:0000259" key="1">
    <source>
        <dbReference type="Pfam" id="PF06048"/>
    </source>
</evidence>
<dbReference type="InterPro" id="IPR009270">
    <property type="entry name" value="DUF927"/>
</dbReference>
<evidence type="ECO:0000313" key="3">
    <source>
        <dbReference type="EMBL" id="TLU71226.1"/>
    </source>
</evidence>
<gene>
    <name evidence="3" type="ORF">FE263_17095</name>
</gene>
<keyword evidence="4" id="KW-1185">Reference proteome</keyword>
<reference evidence="3 4" key="1">
    <citation type="submission" date="2019-05" db="EMBL/GenBank/DDBJ databases">
        <authorList>
            <person name="Pankratov T."/>
            <person name="Grouzdev D."/>
        </authorList>
    </citation>
    <scope>NUCLEOTIDE SEQUENCE [LARGE SCALE GENOMIC DNA]</scope>
    <source>
        <strain evidence="3 4">KEBCLARHB70R</strain>
    </source>
</reference>
<dbReference type="Gene3D" id="3.40.1360.10">
    <property type="match status" value="1"/>
</dbReference>
<evidence type="ECO:0000313" key="4">
    <source>
        <dbReference type="Proteomes" id="UP000305654"/>
    </source>
</evidence>
<dbReference type="InterPro" id="IPR045951">
    <property type="entry name" value="DUF6371"/>
</dbReference>
<dbReference type="CDD" id="cd01029">
    <property type="entry name" value="TOPRIM_primases"/>
    <property type="match status" value="1"/>
</dbReference>
<organism evidence="3 4">
    <name type="scientific">Lichenicoccus roseus</name>
    <dbReference type="NCBI Taxonomy" id="2683649"/>
    <lineage>
        <taxon>Bacteria</taxon>
        <taxon>Pseudomonadati</taxon>
        <taxon>Pseudomonadota</taxon>
        <taxon>Alphaproteobacteria</taxon>
        <taxon>Acetobacterales</taxon>
        <taxon>Acetobacteraceae</taxon>
        <taxon>Lichenicoccus</taxon>
    </lineage>
</organism>
<evidence type="ECO:0000259" key="2">
    <source>
        <dbReference type="Pfam" id="PF19898"/>
    </source>
</evidence>
<proteinExistence type="predicted"/>
<dbReference type="Pfam" id="PF19898">
    <property type="entry name" value="DUF6371"/>
    <property type="match status" value="1"/>
</dbReference>
<dbReference type="AlphaFoldDB" id="A0A5R9J792"/>
<dbReference type="RefSeq" id="WP_138327263.1">
    <property type="nucleotide sequence ID" value="NZ_VCDI01000007.1"/>
</dbReference>